<evidence type="ECO:0000256" key="1">
    <source>
        <dbReference type="SAM" id="MobiDB-lite"/>
    </source>
</evidence>
<protein>
    <submittedName>
        <fullName evidence="2">Uncharacterized protein</fullName>
    </submittedName>
</protein>
<evidence type="ECO:0000313" key="3">
    <source>
        <dbReference type="Proteomes" id="UP000181790"/>
    </source>
</evidence>
<sequence length="309" mass="34029">MTLLVNAGALGSQPTQPPKNTSYAGFADNSTVFNPVNNKASKADDLTNPSIKGVIGAMSNHISTKPGKYGIAFDATVVQEMYKKRVLNNLDMLVEAASVNLNPGSKDITELLLTKLLTDAAAKENTTSAELAKNYGRFINSFRTQLANQDYPKIMQGDVIAFFSEVINKAGVDQCISYCEYTFLEYTTFYGNSKTTPAGVAAAFYVAYLLGYENVWKQNDATYKTIYESYVAKKQGKQYGTYQYISSRHGMPVSFTRYGVQFGAIAPFMILSKSAQATSYLWDQDCDCPDSDLFNVWSSSQTKATFIIP</sequence>
<dbReference type="EMBL" id="MORL01000004">
    <property type="protein sequence ID" value="OIN59331.1"/>
    <property type="molecule type" value="Genomic_DNA"/>
</dbReference>
<gene>
    <name evidence="2" type="ORF">BLX24_10135</name>
</gene>
<proteinExistence type="predicted"/>
<feature type="compositionally biased region" description="Polar residues" evidence="1">
    <location>
        <begin position="12"/>
        <end position="26"/>
    </location>
</feature>
<dbReference type="AlphaFoldDB" id="A0A1S2VKM9"/>
<organism evidence="2 3">
    <name type="scientific">Arsenicibacter rosenii</name>
    <dbReference type="NCBI Taxonomy" id="1750698"/>
    <lineage>
        <taxon>Bacteria</taxon>
        <taxon>Pseudomonadati</taxon>
        <taxon>Bacteroidota</taxon>
        <taxon>Cytophagia</taxon>
        <taxon>Cytophagales</taxon>
        <taxon>Spirosomataceae</taxon>
        <taxon>Arsenicibacter</taxon>
    </lineage>
</organism>
<keyword evidence="3" id="KW-1185">Reference proteome</keyword>
<comment type="caution">
    <text evidence="2">The sequence shown here is derived from an EMBL/GenBank/DDBJ whole genome shotgun (WGS) entry which is preliminary data.</text>
</comment>
<reference evidence="2 3" key="1">
    <citation type="submission" date="2016-10" db="EMBL/GenBank/DDBJ databases">
        <title>Arsenicibacter rosenii gen. nov., sp. nov., an efficient arsenic-methylating bacterium isolated from an arsenic-contaminated paddy soil.</title>
        <authorList>
            <person name="Huang K."/>
        </authorList>
    </citation>
    <scope>NUCLEOTIDE SEQUENCE [LARGE SCALE GENOMIC DNA]</scope>
    <source>
        <strain evidence="2 3">SM-1</strain>
    </source>
</reference>
<name>A0A1S2VKM9_9BACT</name>
<accession>A0A1S2VKM9</accession>
<evidence type="ECO:0000313" key="2">
    <source>
        <dbReference type="EMBL" id="OIN59331.1"/>
    </source>
</evidence>
<dbReference type="Proteomes" id="UP000181790">
    <property type="component" value="Unassembled WGS sequence"/>
</dbReference>
<feature type="region of interest" description="Disordered" evidence="1">
    <location>
        <begin position="7"/>
        <end position="26"/>
    </location>
</feature>